<keyword evidence="7 9" id="KW-1133">Transmembrane helix</keyword>
<reference evidence="10 11" key="1">
    <citation type="submission" date="2014-08" db="EMBL/GenBank/DDBJ databases">
        <title>Draft genome sequence of a novel L-asparaginase producing marine bacterium, Halomonas campaniensis.</title>
        <authorList>
            <person name="Sundarakrishnan B."/>
            <person name="Moushumi Priya A."/>
            <person name="Raman G."/>
            <person name="Sakthivel N."/>
            <person name="Park S."/>
            <person name="Jayachandran S."/>
        </authorList>
    </citation>
    <scope>NUCLEOTIDE SEQUENCE [LARGE SCALE GENOMIC DNA]</scope>
    <source>
        <strain evidence="10 11">SK03</strain>
    </source>
</reference>
<keyword evidence="4" id="KW-1003">Cell membrane</keyword>
<evidence type="ECO:0000256" key="8">
    <source>
        <dbReference type="ARBA" id="ARBA00023136"/>
    </source>
</evidence>
<dbReference type="PANTHER" id="PTHR32196">
    <property type="entry name" value="ABC TRANSPORTER PERMEASE PROTEIN YPHD-RELATED-RELATED"/>
    <property type="match status" value="1"/>
</dbReference>
<gene>
    <name evidence="10" type="ORF">JI62_00475</name>
</gene>
<dbReference type="GO" id="GO:0005886">
    <property type="term" value="C:plasma membrane"/>
    <property type="evidence" value="ECO:0007669"/>
    <property type="project" value="UniProtKB-SubCell"/>
</dbReference>
<dbReference type="PANTHER" id="PTHR32196:SF21">
    <property type="entry name" value="ABC TRANSPORTER PERMEASE PROTEIN YPHD-RELATED"/>
    <property type="match status" value="1"/>
</dbReference>
<keyword evidence="6 9" id="KW-0812">Transmembrane</keyword>
<comment type="similarity">
    <text evidence="2">Belongs to the binding-protein-dependent transport system permease family. AraH/RbsC subfamily.</text>
</comment>
<evidence type="ECO:0000256" key="5">
    <source>
        <dbReference type="ARBA" id="ARBA00022519"/>
    </source>
</evidence>
<dbReference type="EMBL" id="JPUA01000001">
    <property type="protein sequence ID" value="OWV31672.1"/>
    <property type="molecule type" value="Genomic_DNA"/>
</dbReference>
<keyword evidence="8 9" id="KW-0472">Membrane</keyword>
<dbReference type="GO" id="GO:0022857">
    <property type="term" value="F:transmembrane transporter activity"/>
    <property type="evidence" value="ECO:0007669"/>
    <property type="project" value="InterPro"/>
</dbReference>
<evidence type="ECO:0000313" key="10">
    <source>
        <dbReference type="EMBL" id="OWV31672.1"/>
    </source>
</evidence>
<dbReference type="Proteomes" id="UP000197334">
    <property type="component" value="Unassembled WGS sequence"/>
</dbReference>
<evidence type="ECO:0000256" key="4">
    <source>
        <dbReference type="ARBA" id="ARBA00022475"/>
    </source>
</evidence>
<sequence>MTKRLNKQPSTARLRLGGDTIEVIAMTALLIGSIGLFSLLAPGFLTATNFGSMSMQLPELGLLSLAMLLPIISGGLNLSVTFTANIAGLMTAWLVQGLLAGMGILSVPMAIIAGLAVGAAAGFLIGVIVAYVGAHPILVSLGAMIFLQGVGEFLTRGGGISGMPGVFQTIGSGSFLGIPIPMLIFLAAAAGLIYIMHFTRTGFSIYMLGSNPRATEYSGINVKRVLITVYTISGILAGLAGMVMLARFNSVRVGHGESYLLITVLACFLAGANPFGGFGRVLPLVLGLMSLQIIASGMNLMGASQHLATAVWGAFLIIVMALRMPFIKQS</sequence>
<dbReference type="STRING" id="213554.FF32_05990"/>
<dbReference type="InterPro" id="IPR001851">
    <property type="entry name" value="ABC_transp_permease"/>
</dbReference>
<feature type="transmembrane region" description="Helical" evidence="9">
    <location>
        <begin position="137"/>
        <end position="154"/>
    </location>
</feature>
<protein>
    <submittedName>
        <fullName evidence="10">Sugar ABC transporter permease</fullName>
    </submittedName>
</protein>
<feature type="transmembrane region" description="Helical" evidence="9">
    <location>
        <begin position="225"/>
        <end position="246"/>
    </location>
</feature>
<evidence type="ECO:0000256" key="2">
    <source>
        <dbReference type="ARBA" id="ARBA00007942"/>
    </source>
</evidence>
<dbReference type="CDD" id="cd06579">
    <property type="entry name" value="TM_PBP1_transp_AraH_like"/>
    <property type="match status" value="1"/>
</dbReference>
<feature type="transmembrane region" description="Helical" evidence="9">
    <location>
        <begin position="21"/>
        <end position="45"/>
    </location>
</feature>
<organism evidence="10 11">
    <name type="scientific">Halomonas campaniensis</name>
    <dbReference type="NCBI Taxonomy" id="213554"/>
    <lineage>
        <taxon>Bacteria</taxon>
        <taxon>Pseudomonadati</taxon>
        <taxon>Pseudomonadota</taxon>
        <taxon>Gammaproteobacteria</taxon>
        <taxon>Oceanospirillales</taxon>
        <taxon>Halomonadaceae</taxon>
        <taxon>Halomonas</taxon>
    </lineage>
</organism>
<evidence type="ECO:0000313" key="11">
    <source>
        <dbReference type="Proteomes" id="UP000197334"/>
    </source>
</evidence>
<feature type="transmembrane region" description="Helical" evidence="9">
    <location>
        <begin position="281"/>
        <end position="300"/>
    </location>
</feature>
<evidence type="ECO:0000256" key="9">
    <source>
        <dbReference type="SAM" id="Phobius"/>
    </source>
</evidence>
<dbReference type="Pfam" id="PF02653">
    <property type="entry name" value="BPD_transp_2"/>
    <property type="match status" value="1"/>
</dbReference>
<keyword evidence="11" id="KW-1185">Reference proteome</keyword>
<evidence type="ECO:0000256" key="1">
    <source>
        <dbReference type="ARBA" id="ARBA00004429"/>
    </source>
</evidence>
<comment type="caution">
    <text evidence="10">The sequence shown here is derived from an EMBL/GenBank/DDBJ whole genome shotgun (WGS) entry which is preliminary data.</text>
</comment>
<keyword evidence="5" id="KW-0997">Cell inner membrane</keyword>
<evidence type="ECO:0000256" key="7">
    <source>
        <dbReference type="ARBA" id="ARBA00022989"/>
    </source>
</evidence>
<dbReference type="RefSeq" id="WP_088698284.1">
    <property type="nucleotide sequence ID" value="NZ_JPUA01000001.1"/>
</dbReference>
<feature type="transmembrane region" description="Helical" evidence="9">
    <location>
        <begin position="258"/>
        <end position="275"/>
    </location>
</feature>
<feature type="transmembrane region" description="Helical" evidence="9">
    <location>
        <begin position="107"/>
        <end position="131"/>
    </location>
</feature>
<evidence type="ECO:0000256" key="3">
    <source>
        <dbReference type="ARBA" id="ARBA00022448"/>
    </source>
</evidence>
<feature type="transmembrane region" description="Helical" evidence="9">
    <location>
        <begin position="175"/>
        <end position="197"/>
    </location>
</feature>
<comment type="subcellular location">
    <subcellularLocation>
        <location evidence="1">Cell inner membrane</location>
        <topology evidence="1">Multi-pass membrane protein</topology>
    </subcellularLocation>
</comment>
<proteinExistence type="inferred from homology"/>
<dbReference type="AlphaFoldDB" id="A0A246S5D5"/>
<accession>A0A246S5D5</accession>
<evidence type="ECO:0000256" key="6">
    <source>
        <dbReference type="ARBA" id="ARBA00022692"/>
    </source>
</evidence>
<keyword evidence="3" id="KW-0813">Transport</keyword>
<feature type="transmembrane region" description="Helical" evidence="9">
    <location>
        <begin position="65"/>
        <end position="95"/>
    </location>
</feature>
<name>A0A246S5D5_9GAMM</name>
<dbReference type="OrthoDB" id="5422926at2"/>
<feature type="transmembrane region" description="Helical" evidence="9">
    <location>
        <begin position="307"/>
        <end position="327"/>
    </location>
</feature>